<dbReference type="Proteomes" id="UP000594263">
    <property type="component" value="Unplaced"/>
</dbReference>
<protein>
    <submittedName>
        <fullName evidence="1">Uncharacterized protein</fullName>
    </submittedName>
</protein>
<reference evidence="1" key="1">
    <citation type="submission" date="2021-01" db="UniProtKB">
        <authorList>
            <consortium name="EnsemblPlants"/>
        </authorList>
    </citation>
    <scope>IDENTIFICATION</scope>
</reference>
<evidence type="ECO:0000313" key="1">
    <source>
        <dbReference type="EnsemblPlants" id="Kaladp0055s0113.2.v1.1"/>
    </source>
</evidence>
<dbReference type="EnsemblPlants" id="Kaladp0055s0113.2.v1.1">
    <property type="protein sequence ID" value="Kaladp0055s0113.2.v1.1"/>
    <property type="gene ID" value="Kaladp0055s0113.v1.1"/>
</dbReference>
<keyword evidence="2" id="KW-1185">Reference proteome</keyword>
<dbReference type="EnsemblPlants" id="Kaladp0055s0113.1.v1.1">
    <property type="protein sequence ID" value="Kaladp0055s0113.1.v1.1"/>
    <property type="gene ID" value="Kaladp0055s0113.v1.1"/>
</dbReference>
<sequence>LCISGLRSPPAALSSLQMSLNRPCWSCPCCKTLDEGSAFQSSSLSGSNRSHLWLLFSVLGAPLAPVHVSYGEPLPHLSIKDTPIEASSAHHILHQDTVASEEQKV</sequence>
<accession>A0A7N0U6B6</accession>
<evidence type="ECO:0000313" key="2">
    <source>
        <dbReference type="Proteomes" id="UP000594263"/>
    </source>
</evidence>
<name>A0A7N0U6B6_KALFE</name>
<proteinExistence type="predicted"/>
<dbReference type="Gramene" id="Kaladp0055s0113.2.v1.1">
    <property type="protein sequence ID" value="Kaladp0055s0113.2.v1.1"/>
    <property type="gene ID" value="Kaladp0055s0113.v1.1"/>
</dbReference>
<organism evidence="1 2">
    <name type="scientific">Kalanchoe fedtschenkoi</name>
    <name type="common">Lavender scallops</name>
    <name type="synonym">South American air plant</name>
    <dbReference type="NCBI Taxonomy" id="63787"/>
    <lineage>
        <taxon>Eukaryota</taxon>
        <taxon>Viridiplantae</taxon>
        <taxon>Streptophyta</taxon>
        <taxon>Embryophyta</taxon>
        <taxon>Tracheophyta</taxon>
        <taxon>Spermatophyta</taxon>
        <taxon>Magnoliopsida</taxon>
        <taxon>eudicotyledons</taxon>
        <taxon>Gunneridae</taxon>
        <taxon>Pentapetalae</taxon>
        <taxon>Saxifragales</taxon>
        <taxon>Crassulaceae</taxon>
        <taxon>Kalanchoe</taxon>
    </lineage>
</organism>
<dbReference type="AlphaFoldDB" id="A0A7N0U6B6"/>
<dbReference type="Gramene" id="Kaladp0055s0113.1.v1.1">
    <property type="protein sequence ID" value="Kaladp0055s0113.1.v1.1"/>
    <property type="gene ID" value="Kaladp0055s0113.v1.1"/>
</dbReference>